<proteinExistence type="predicted"/>
<dbReference type="SMART" id="SM00287">
    <property type="entry name" value="SH3b"/>
    <property type="match status" value="1"/>
</dbReference>
<dbReference type="KEGG" id="coh:EAV92_06695"/>
<feature type="region of interest" description="Disordered" evidence="1">
    <location>
        <begin position="167"/>
        <end position="194"/>
    </location>
</feature>
<reference evidence="3 4" key="1">
    <citation type="submission" date="2018-10" db="EMBL/GenBank/DDBJ databases">
        <title>Genome Sequence of Cohnella sp.</title>
        <authorList>
            <person name="Srinivasan S."/>
            <person name="Kim M.K."/>
        </authorList>
    </citation>
    <scope>NUCLEOTIDE SEQUENCE [LARGE SCALE GENOMIC DNA]</scope>
    <source>
        <strain evidence="3 4">18JY8-7</strain>
    </source>
</reference>
<dbReference type="Pfam" id="PF01832">
    <property type="entry name" value="Glucosaminidase"/>
    <property type="match status" value="1"/>
</dbReference>
<feature type="domain" description="SH3b" evidence="2">
    <location>
        <begin position="89"/>
        <end position="149"/>
    </location>
</feature>
<dbReference type="InterPro" id="IPR003646">
    <property type="entry name" value="SH3-like_bac-type"/>
</dbReference>
<organism evidence="3 4">
    <name type="scientific">Cohnella candidum</name>
    <dbReference type="NCBI Taxonomy" id="2674991"/>
    <lineage>
        <taxon>Bacteria</taxon>
        <taxon>Bacillati</taxon>
        <taxon>Bacillota</taxon>
        <taxon>Bacilli</taxon>
        <taxon>Bacillales</taxon>
        <taxon>Paenibacillaceae</taxon>
        <taxon>Cohnella</taxon>
    </lineage>
</organism>
<accession>A0A3G3JVS6</accession>
<evidence type="ECO:0000313" key="3">
    <source>
        <dbReference type="EMBL" id="AYQ72284.1"/>
    </source>
</evidence>
<dbReference type="Gene3D" id="1.10.530.10">
    <property type="match status" value="1"/>
</dbReference>
<gene>
    <name evidence="3" type="ORF">EAV92_06695</name>
</gene>
<evidence type="ECO:0000256" key="1">
    <source>
        <dbReference type="SAM" id="MobiDB-lite"/>
    </source>
</evidence>
<dbReference type="AlphaFoldDB" id="A0A3G3JVS6"/>
<dbReference type="GO" id="GO:0004040">
    <property type="term" value="F:amidase activity"/>
    <property type="evidence" value="ECO:0007669"/>
    <property type="project" value="InterPro"/>
</dbReference>
<sequence length="329" mass="36102">MRRRDSMIAKRLVTLSVLVLAAVLLLSFFLYVSVSRNTYASAAASTANRESKIDPRLQIAALVKLPPRTHAVQLAAVPVQTARAPQKPRASSYVTTAFYLNIREEPSSKARILKVVEKGTELNVIQTTDNGWLRLEGGGYVHGGYAQLSPQQTRESQSMAADALKPARSSRPYKLPEPAKAVRPADPTPTVRSDSGLTEEHIARIFEGTALEGQHLESAILEIEEDYGINAYFTIAVMKLESGNGKSRLAKSKNNLFGLNATGNGNKQAYRFDTKADSVRKFGQLIAKNYVGKGYTTVEKVAQKYCPANSKWPRLVKGIMVSDHVKLLV</sequence>
<dbReference type="InterPro" id="IPR002901">
    <property type="entry name" value="MGlyc_endo_b_GlcNAc-like_dom"/>
</dbReference>
<dbReference type="Pfam" id="PF08239">
    <property type="entry name" value="SH3_3"/>
    <property type="match status" value="1"/>
</dbReference>
<dbReference type="Gene3D" id="2.30.30.40">
    <property type="entry name" value="SH3 Domains"/>
    <property type="match status" value="1"/>
</dbReference>
<dbReference type="Proteomes" id="UP000269097">
    <property type="component" value="Chromosome"/>
</dbReference>
<name>A0A3G3JVS6_9BACL</name>
<keyword evidence="4" id="KW-1185">Reference proteome</keyword>
<dbReference type="EMBL" id="CP033433">
    <property type="protein sequence ID" value="AYQ72284.1"/>
    <property type="molecule type" value="Genomic_DNA"/>
</dbReference>
<evidence type="ECO:0000259" key="2">
    <source>
        <dbReference type="SMART" id="SM00287"/>
    </source>
</evidence>
<evidence type="ECO:0000313" key="4">
    <source>
        <dbReference type="Proteomes" id="UP000269097"/>
    </source>
</evidence>
<protein>
    <recommendedName>
        <fullName evidence="2">SH3b domain-containing protein</fullName>
    </recommendedName>
</protein>